<feature type="transmembrane region" description="Helical" evidence="1">
    <location>
        <begin position="69"/>
        <end position="88"/>
    </location>
</feature>
<reference evidence="2 3" key="1">
    <citation type="submission" date="2018-08" db="EMBL/GenBank/DDBJ databases">
        <title>Recombination of ecologically and evolutionarily significant loci maintains genetic cohesion in the Pseudomonas syringae species complex.</title>
        <authorList>
            <person name="Dillon M."/>
            <person name="Thakur S."/>
            <person name="Almeida R.N.D."/>
            <person name="Weir B.S."/>
            <person name="Guttman D.S."/>
        </authorList>
    </citation>
    <scope>NUCLEOTIDE SEQUENCE [LARGE SCALE GENOMIC DNA]</scope>
    <source>
        <strain evidence="2 3">ICMP 3883</strain>
    </source>
</reference>
<protein>
    <submittedName>
        <fullName evidence="2">Uncharacterized protein</fullName>
    </submittedName>
</protein>
<keyword evidence="1" id="KW-1133">Transmembrane helix</keyword>
<evidence type="ECO:0000256" key="1">
    <source>
        <dbReference type="SAM" id="Phobius"/>
    </source>
</evidence>
<gene>
    <name evidence="2" type="ORF">ALQ95_02672</name>
</gene>
<evidence type="ECO:0000313" key="2">
    <source>
        <dbReference type="EMBL" id="RML43433.1"/>
    </source>
</evidence>
<keyword evidence="1" id="KW-0472">Membrane</keyword>
<keyword evidence="1" id="KW-0812">Transmembrane</keyword>
<dbReference type="Proteomes" id="UP000280292">
    <property type="component" value="Unassembled WGS sequence"/>
</dbReference>
<dbReference type="AlphaFoldDB" id="A0A3M2VWM9"/>
<comment type="caution">
    <text evidence="2">The sequence shown here is derived from an EMBL/GenBank/DDBJ whole genome shotgun (WGS) entry which is preliminary data.</text>
</comment>
<dbReference type="EMBL" id="RBNR01000177">
    <property type="protein sequence ID" value="RML43433.1"/>
    <property type="molecule type" value="Genomic_DNA"/>
</dbReference>
<organism evidence="2 3">
    <name type="scientific">Pseudomonas syringae pv. ribicola</name>
    <dbReference type="NCBI Taxonomy" id="55398"/>
    <lineage>
        <taxon>Bacteria</taxon>
        <taxon>Pseudomonadati</taxon>
        <taxon>Pseudomonadota</taxon>
        <taxon>Gammaproteobacteria</taxon>
        <taxon>Pseudomonadales</taxon>
        <taxon>Pseudomonadaceae</taxon>
        <taxon>Pseudomonas</taxon>
    </lineage>
</organism>
<sequence>MAKPQEGGLTMTSTTTKTGRWRKAGKAALTFLLMSLLMALLVVTFLTFVDKVFGDLEQFSEWQRTHYGYMLAWRLLVYATLAFGWFKIRKQLAQQASSDIPAGLMRCEVIALLLIALMELRRAGLLEGVSTL</sequence>
<evidence type="ECO:0000313" key="3">
    <source>
        <dbReference type="Proteomes" id="UP000280292"/>
    </source>
</evidence>
<proteinExistence type="predicted"/>
<name>A0A3M2VWM9_PSESI</name>
<feature type="transmembrane region" description="Helical" evidence="1">
    <location>
        <begin position="27"/>
        <end position="49"/>
    </location>
</feature>
<accession>A0A3M2VWM9</accession>